<accession>A0ABS4AWX2</accession>
<gene>
    <name evidence="1" type="ORF">J5Y09_15490</name>
</gene>
<evidence type="ECO:0000313" key="1">
    <source>
        <dbReference type="EMBL" id="MBP0465328.1"/>
    </source>
</evidence>
<comment type="caution">
    <text evidence="1">The sequence shown here is derived from an EMBL/GenBank/DDBJ whole genome shotgun (WGS) entry which is preliminary data.</text>
</comment>
<reference evidence="1 2" key="1">
    <citation type="submission" date="2021-03" db="EMBL/GenBank/DDBJ databases">
        <authorList>
            <person name="So Y."/>
        </authorList>
    </citation>
    <scope>NUCLEOTIDE SEQUENCE [LARGE SCALE GENOMIC DNA]</scope>
    <source>
        <strain evidence="1 2">PWR1</strain>
    </source>
</reference>
<sequence>MKAGPRSPSARPPRRAARLALGLAASGGLHAAALAALLLWPSTPPEEPEGDGGSVALVFADTVALA</sequence>
<dbReference type="Proteomes" id="UP000680815">
    <property type="component" value="Unassembled WGS sequence"/>
</dbReference>
<proteinExistence type="predicted"/>
<protein>
    <recommendedName>
        <fullName evidence="3">Energy transducer TonB</fullName>
    </recommendedName>
</protein>
<dbReference type="EMBL" id="JAGIYZ010000015">
    <property type="protein sequence ID" value="MBP0465328.1"/>
    <property type="molecule type" value="Genomic_DNA"/>
</dbReference>
<feature type="non-terminal residue" evidence="1">
    <location>
        <position position="66"/>
    </location>
</feature>
<evidence type="ECO:0008006" key="3">
    <source>
        <dbReference type="Google" id="ProtNLM"/>
    </source>
</evidence>
<dbReference type="RefSeq" id="WP_209352721.1">
    <property type="nucleotide sequence ID" value="NZ_JAGIYZ010000015.1"/>
</dbReference>
<organism evidence="1 2">
    <name type="scientific">Roseomonas nitratireducens</name>
    <dbReference type="NCBI Taxonomy" id="2820810"/>
    <lineage>
        <taxon>Bacteria</taxon>
        <taxon>Pseudomonadati</taxon>
        <taxon>Pseudomonadota</taxon>
        <taxon>Alphaproteobacteria</taxon>
        <taxon>Acetobacterales</taxon>
        <taxon>Roseomonadaceae</taxon>
        <taxon>Roseomonas</taxon>
    </lineage>
</organism>
<evidence type="ECO:0000313" key="2">
    <source>
        <dbReference type="Proteomes" id="UP000680815"/>
    </source>
</evidence>
<keyword evidence="2" id="KW-1185">Reference proteome</keyword>
<name>A0ABS4AWX2_9PROT</name>